<reference evidence="2" key="1">
    <citation type="submission" date="2021-09" db="EMBL/GenBank/DDBJ databases">
        <title>Genome analysis of Fictibacillus sp. KIGAM418 isolated from marine sediment.</title>
        <authorList>
            <person name="Seo M.-J."/>
            <person name="Cho E.-S."/>
            <person name="Hwang C.Y."/>
        </authorList>
    </citation>
    <scope>NUCLEOTIDE SEQUENCE</scope>
    <source>
        <strain evidence="2">KIGAM418</strain>
    </source>
</reference>
<dbReference type="RefSeq" id="WP_248253309.1">
    <property type="nucleotide sequence ID" value="NZ_JAIWJX010000002.1"/>
</dbReference>
<accession>A0A9X1XCB1</accession>
<evidence type="ECO:0000256" key="1">
    <source>
        <dbReference type="SAM" id="Phobius"/>
    </source>
</evidence>
<evidence type="ECO:0000313" key="2">
    <source>
        <dbReference type="EMBL" id="MCK6257928.1"/>
    </source>
</evidence>
<gene>
    <name evidence="2" type="ORF">LCY76_15210</name>
</gene>
<dbReference type="EMBL" id="JAIWJX010000002">
    <property type="protein sequence ID" value="MCK6257928.1"/>
    <property type="molecule type" value="Genomic_DNA"/>
</dbReference>
<evidence type="ECO:0000313" key="3">
    <source>
        <dbReference type="Proteomes" id="UP001139011"/>
    </source>
</evidence>
<dbReference type="Proteomes" id="UP001139011">
    <property type="component" value="Unassembled WGS sequence"/>
</dbReference>
<protein>
    <submittedName>
        <fullName evidence="2">Uncharacterized protein</fullName>
    </submittedName>
</protein>
<proteinExistence type="predicted"/>
<comment type="caution">
    <text evidence="2">The sequence shown here is derived from an EMBL/GenBank/DDBJ whole genome shotgun (WGS) entry which is preliminary data.</text>
</comment>
<organism evidence="2 3">
    <name type="scientific">Fictibacillus marinisediminis</name>
    <dbReference type="NCBI Taxonomy" id="2878389"/>
    <lineage>
        <taxon>Bacteria</taxon>
        <taxon>Bacillati</taxon>
        <taxon>Bacillota</taxon>
        <taxon>Bacilli</taxon>
        <taxon>Bacillales</taxon>
        <taxon>Fictibacillaceae</taxon>
        <taxon>Fictibacillus</taxon>
    </lineage>
</organism>
<dbReference type="AlphaFoldDB" id="A0A9X1XCB1"/>
<name>A0A9X1XCB1_9BACL</name>
<feature type="transmembrane region" description="Helical" evidence="1">
    <location>
        <begin position="6"/>
        <end position="24"/>
    </location>
</feature>
<sequence>MAHYFIAIIGAILVTALLYFGPGFIPKKNKLLLAGTAIVLSFIGLVAAGYLPFWLTAGLMAGLSFIAAYITEKKLGAIPADQAGWEAIPLTAEPAGLRQNDSLLEPESRRIQVVHHVDTAEQQSLLPEESEVEQELEVFQDLPNQLENVEIPELEEIAVPVEPETILEEAENTDEFDFLVKGRETEPVMEEEAQPEEHSAEISHGREQLLGELEELGELSEVQVSEFEDQASAEEKTIDIAQSEDLEDLIQLDVLTEQDSEDSEENEAEAVLPDVMEEKKADLSPDILEFMIEQVSWVREHGERAEFESVLTTVLQQQLSPKDYYIFSGLLRDFYIQEKENLKLASLLSDLKERYLEYGVIKNEIEYYFTTYLIPEDIVQ</sequence>
<keyword evidence="3" id="KW-1185">Reference proteome</keyword>
<keyword evidence="1" id="KW-0812">Transmembrane</keyword>
<keyword evidence="1" id="KW-0472">Membrane</keyword>
<feature type="transmembrane region" description="Helical" evidence="1">
    <location>
        <begin position="31"/>
        <end position="47"/>
    </location>
</feature>
<keyword evidence="1" id="KW-1133">Transmembrane helix</keyword>